<accession>A0A8J6LLT1</accession>
<dbReference type="Pfam" id="PF00015">
    <property type="entry name" value="MCPsignal"/>
    <property type="match status" value="1"/>
</dbReference>
<evidence type="ECO:0000259" key="5">
    <source>
        <dbReference type="PROSITE" id="PS50111"/>
    </source>
</evidence>
<evidence type="ECO:0000313" key="6">
    <source>
        <dbReference type="EMBL" id="MBA2132724.1"/>
    </source>
</evidence>
<dbReference type="GO" id="GO:0007165">
    <property type="term" value="P:signal transduction"/>
    <property type="evidence" value="ECO:0007669"/>
    <property type="project" value="UniProtKB-KW"/>
</dbReference>
<feature type="coiled-coil region" evidence="3">
    <location>
        <begin position="141"/>
        <end position="175"/>
    </location>
</feature>
<protein>
    <recommendedName>
        <fullName evidence="5">Methyl-accepting transducer domain-containing protein</fullName>
    </recommendedName>
</protein>
<feature type="transmembrane region" description="Helical" evidence="4">
    <location>
        <begin position="116"/>
        <end position="134"/>
    </location>
</feature>
<keyword evidence="4" id="KW-0812">Transmembrane</keyword>
<name>A0A8J6LLT1_9FIRM</name>
<keyword evidence="4" id="KW-1133">Transmembrane helix</keyword>
<dbReference type="InterPro" id="IPR004089">
    <property type="entry name" value="MCPsignal_dom"/>
</dbReference>
<feature type="transmembrane region" description="Helical" evidence="4">
    <location>
        <begin position="61"/>
        <end position="79"/>
    </location>
</feature>
<dbReference type="RefSeq" id="WP_181339176.1">
    <property type="nucleotide sequence ID" value="NZ_JAAKDE010000007.1"/>
</dbReference>
<evidence type="ECO:0000256" key="2">
    <source>
        <dbReference type="PROSITE-ProRule" id="PRU00284"/>
    </source>
</evidence>
<proteinExistence type="predicted"/>
<dbReference type="PROSITE" id="PS50111">
    <property type="entry name" value="CHEMOTAXIS_TRANSDUC_2"/>
    <property type="match status" value="1"/>
</dbReference>
<evidence type="ECO:0000313" key="7">
    <source>
        <dbReference type="Proteomes" id="UP000657177"/>
    </source>
</evidence>
<dbReference type="EMBL" id="JAAKDE010000007">
    <property type="protein sequence ID" value="MBA2132724.1"/>
    <property type="molecule type" value="Genomic_DNA"/>
</dbReference>
<dbReference type="Proteomes" id="UP000657177">
    <property type="component" value="Unassembled WGS sequence"/>
</dbReference>
<dbReference type="Gene3D" id="1.10.287.950">
    <property type="entry name" value="Methyl-accepting chemotaxis protein"/>
    <property type="match status" value="1"/>
</dbReference>
<organism evidence="6 7">
    <name type="scientific">Capillibacterium thermochitinicola</name>
    <dbReference type="NCBI Taxonomy" id="2699427"/>
    <lineage>
        <taxon>Bacteria</taxon>
        <taxon>Bacillati</taxon>
        <taxon>Bacillota</taxon>
        <taxon>Capillibacterium</taxon>
    </lineage>
</organism>
<keyword evidence="4" id="KW-0472">Membrane</keyword>
<comment type="caution">
    <text evidence="6">The sequence shown here is derived from an EMBL/GenBank/DDBJ whole genome shotgun (WGS) entry which is preliminary data.</text>
</comment>
<feature type="transmembrane region" description="Helical" evidence="4">
    <location>
        <begin position="84"/>
        <end position="104"/>
    </location>
</feature>
<reference evidence="6" key="1">
    <citation type="submission" date="2020-06" db="EMBL/GenBank/DDBJ databases">
        <title>Novel chitinolytic bacterium.</title>
        <authorList>
            <person name="Ungkulpasvich U."/>
            <person name="Kosugi A."/>
            <person name="Uke A."/>
        </authorList>
    </citation>
    <scope>NUCLEOTIDE SEQUENCE</scope>
    <source>
        <strain evidence="6">UUS1-1</strain>
    </source>
</reference>
<evidence type="ECO:0000256" key="1">
    <source>
        <dbReference type="ARBA" id="ARBA00023224"/>
    </source>
</evidence>
<dbReference type="AlphaFoldDB" id="A0A8J6LLT1"/>
<evidence type="ECO:0000256" key="4">
    <source>
        <dbReference type="SAM" id="Phobius"/>
    </source>
</evidence>
<keyword evidence="7" id="KW-1185">Reference proteome</keyword>
<dbReference type="PANTHER" id="PTHR32089:SF112">
    <property type="entry name" value="LYSOZYME-LIKE PROTEIN-RELATED"/>
    <property type="match status" value="1"/>
</dbReference>
<dbReference type="SMART" id="SM00283">
    <property type="entry name" value="MA"/>
    <property type="match status" value="1"/>
</dbReference>
<feature type="domain" description="Methyl-accepting transducer" evidence="5">
    <location>
        <begin position="182"/>
        <end position="439"/>
    </location>
</feature>
<dbReference type="SUPFAM" id="SSF58104">
    <property type="entry name" value="Methyl-accepting chemotaxis protein (MCP) signaling domain"/>
    <property type="match status" value="1"/>
</dbReference>
<keyword evidence="1 2" id="KW-0807">Transducer</keyword>
<dbReference type="GO" id="GO:0016020">
    <property type="term" value="C:membrane"/>
    <property type="evidence" value="ECO:0007669"/>
    <property type="project" value="InterPro"/>
</dbReference>
<dbReference type="PANTHER" id="PTHR32089">
    <property type="entry name" value="METHYL-ACCEPTING CHEMOTAXIS PROTEIN MCPB"/>
    <property type="match status" value="1"/>
</dbReference>
<gene>
    <name evidence="6" type="ORF">G5B42_04095</name>
</gene>
<evidence type="ECO:0000256" key="3">
    <source>
        <dbReference type="SAM" id="Coils"/>
    </source>
</evidence>
<keyword evidence="3" id="KW-0175">Coiled coil</keyword>
<feature type="transmembrane region" description="Helical" evidence="4">
    <location>
        <begin position="31"/>
        <end position="55"/>
    </location>
</feature>
<feature type="transmembrane region" description="Helical" evidence="4">
    <location>
        <begin position="6"/>
        <end position="24"/>
    </location>
</feature>
<sequence length="468" mass="51533">MGLVYGLKVLLLTYAASISASLVYHLNRKNILPLTFTGIAICMAPLLSGTILTIIKQGASSPRIFMVYKTIPVMVALYFRTKMLLIFTPILNAVIILAYLYSPAGLLGPNPTVNELVARLVIINCGILAVYFLTKWGNEYIQIALDKEEQAQNLLQKLRNTLAKIEESVKVLTSNIINTNNSLTAIKDSSSLIVTATHEMATGIMNEANSVHEVSQMMDTVKASIDETQKFSDLIREVSTQMNNAVTKNSNEIEQMTEQIRTINDVVGTALVTVIELREEMQNISQFLSSISEIAEKTNLLALNAAIEAARAGEYGRGFAIVADEVKQLADQSARVVAEIHGIIDNIVQRTQETYDRVSQGNIALENGNVIVQRVKAEMARVQSSFVETQKVIANENILINKVTETFGRIYQRLESIAAISEENSAVTEETLAAIEDQNKRVNAIAESMDKISALSKELQEMGKGEMQ</sequence>